<dbReference type="GO" id="GO:0005524">
    <property type="term" value="F:ATP binding"/>
    <property type="evidence" value="ECO:0007669"/>
    <property type="project" value="UniProtKB-UniRule"/>
</dbReference>
<dbReference type="GO" id="GO:0006750">
    <property type="term" value="P:glutathione biosynthetic process"/>
    <property type="evidence" value="ECO:0007669"/>
    <property type="project" value="UniProtKB-UniRule"/>
</dbReference>
<dbReference type="InterPro" id="IPR014746">
    <property type="entry name" value="Gln_synth/guanido_kin_cat_dom"/>
</dbReference>
<comment type="catalytic activity">
    <reaction evidence="10">
        <text>L-cysteine + L-glutamate + ATP = gamma-L-glutamyl-L-cysteine + ADP + phosphate + H(+)</text>
        <dbReference type="Rhea" id="RHEA:13285"/>
        <dbReference type="ChEBI" id="CHEBI:15378"/>
        <dbReference type="ChEBI" id="CHEBI:29985"/>
        <dbReference type="ChEBI" id="CHEBI:30616"/>
        <dbReference type="ChEBI" id="CHEBI:35235"/>
        <dbReference type="ChEBI" id="CHEBI:43474"/>
        <dbReference type="ChEBI" id="CHEBI:58173"/>
        <dbReference type="ChEBI" id="CHEBI:456216"/>
        <dbReference type="EC" id="6.3.2.2"/>
    </reaction>
</comment>
<evidence type="ECO:0000256" key="4">
    <source>
        <dbReference type="ARBA" id="ARBA00022598"/>
    </source>
</evidence>
<evidence type="ECO:0000256" key="1">
    <source>
        <dbReference type="ARBA" id="ARBA00005006"/>
    </source>
</evidence>
<name>A0A9W4HYN3_PENOL</name>
<dbReference type="Proteomes" id="UP001153618">
    <property type="component" value="Unassembled WGS sequence"/>
</dbReference>
<dbReference type="Gene3D" id="1.10.8.960">
    <property type="match status" value="1"/>
</dbReference>
<evidence type="ECO:0000256" key="8">
    <source>
        <dbReference type="ARBA" id="ARBA00030585"/>
    </source>
</evidence>
<evidence type="ECO:0000313" key="11">
    <source>
        <dbReference type="EMBL" id="CAG8204201.1"/>
    </source>
</evidence>
<comment type="caution">
    <text evidence="11">The sequence shown here is derived from an EMBL/GenBank/DDBJ whole genome shotgun (WGS) entry which is preliminary data.</text>
</comment>
<dbReference type="InterPro" id="IPR004308">
    <property type="entry name" value="GCS"/>
</dbReference>
<dbReference type="Pfam" id="PF03074">
    <property type="entry name" value="GCS"/>
    <property type="match status" value="1"/>
</dbReference>
<comment type="pathway">
    <text evidence="1 10">Sulfur metabolism; glutathione biosynthesis; glutathione from L-cysteine and L-glutamate: step 1/2.</text>
</comment>
<proteinExistence type="inferred from homology"/>
<accession>A0A9W4HYN3</accession>
<organism evidence="11 12">
    <name type="scientific">Penicillium olsonii</name>
    <dbReference type="NCBI Taxonomy" id="99116"/>
    <lineage>
        <taxon>Eukaryota</taxon>
        <taxon>Fungi</taxon>
        <taxon>Dikarya</taxon>
        <taxon>Ascomycota</taxon>
        <taxon>Pezizomycotina</taxon>
        <taxon>Eurotiomycetes</taxon>
        <taxon>Eurotiomycetidae</taxon>
        <taxon>Eurotiales</taxon>
        <taxon>Aspergillaceae</taxon>
        <taxon>Penicillium</taxon>
    </lineage>
</organism>
<comment type="similarity">
    <text evidence="2 10">Belongs to the glutamate--cysteine ligase type 3 family.</text>
</comment>
<keyword evidence="7 10" id="KW-0067">ATP-binding</keyword>
<gene>
    <name evidence="11" type="ORF">POLS_LOCUS7628</name>
</gene>
<dbReference type="OrthoDB" id="7939818at2759"/>
<evidence type="ECO:0000256" key="9">
    <source>
        <dbReference type="ARBA" id="ARBA00032122"/>
    </source>
</evidence>
<evidence type="ECO:0000256" key="3">
    <source>
        <dbReference type="ARBA" id="ARBA00012220"/>
    </source>
</evidence>
<evidence type="ECO:0000256" key="7">
    <source>
        <dbReference type="ARBA" id="ARBA00022840"/>
    </source>
</evidence>
<keyword evidence="4 10" id="KW-0436">Ligase</keyword>
<dbReference type="AlphaFoldDB" id="A0A9W4HYN3"/>
<evidence type="ECO:0000256" key="10">
    <source>
        <dbReference type="RuleBase" id="RU367135"/>
    </source>
</evidence>
<dbReference type="EC" id="6.3.2.2" evidence="3 10"/>
<protein>
    <recommendedName>
        <fullName evidence="3 10">Glutamate--cysteine ligase</fullName>
        <ecNumber evidence="3 10">6.3.2.2</ecNumber>
    </recommendedName>
    <alternativeName>
        <fullName evidence="9 10">Gamma-ECS</fullName>
    </alternativeName>
    <alternativeName>
        <fullName evidence="8 10">Gamma-glutamylcysteine synthetase</fullName>
    </alternativeName>
</protein>
<sequence>MQSCRRSTVQGLLGSDEIAITIPVFPRLGTARSFTTPDLPHCDNGSHVNLDPLFTSYKRWKCLADNLKSRRQREFELEVPLFQDINTSNGSVLLDHFGYGSGGCALQVTLQAKNIDEACLLHDQLSILGPLMLAMTAGTPSYRGLLTDTDVRWDVLQSLLDDRTPEELLEMNGMESDAIHAKLRGSTSPIYLSESDDVQEHYQSYLARPSEVQDQLKRKGMANGLASHFTHYLQYDPIILEPDHVESFGPEDSYHFSTLYRSAWPHVRLKFPEGKDTGWRLEFRPMEVQLTDFENAAFIAFMVLLRHSIEYYKLNLYIPMRLVVKNMQAAGKRDAVLQEKFWVRSGDCLPKGTRWKGTRTATCSQCSMPEKNSPTAKFEQTTLQEIFCGPIHHSGDGATDGSDAGFPGFIPLIKGFLESISIDDEQKTVLMGYIDFIEKRASGQLWTDAGWIRHVIRSHPSYKNDSVVTEEACYDLCCQIKDVSQGKLRIPMLF</sequence>
<dbReference type="SUPFAM" id="SSF55931">
    <property type="entry name" value="Glutamine synthetase/guanido kinase"/>
    <property type="match status" value="1"/>
</dbReference>
<dbReference type="EMBL" id="CAJVOS010000049">
    <property type="protein sequence ID" value="CAG8204201.1"/>
    <property type="molecule type" value="Genomic_DNA"/>
</dbReference>
<reference evidence="11" key="1">
    <citation type="submission" date="2021-07" db="EMBL/GenBank/DDBJ databases">
        <authorList>
            <person name="Branca A.L. A."/>
        </authorList>
    </citation>
    <scope>NUCLEOTIDE SEQUENCE</scope>
</reference>
<dbReference type="PANTHER" id="PTHR11164">
    <property type="entry name" value="GLUTAMATE CYSTEINE LIGASE"/>
    <property type="match status" value="1"/>
</dbReference>
<keyword evidence="6 10" id="KW-0547">Nucleotide-binding</keyword>
<evidence type="ECO:0000256" key="6">
    <source>
        <dbReference type="ARBA" id="ARBA00022741"/>
    </source>
</evidence>
<evidence type="ECO:0000313" key="12">
    <source>
        <dbReference type="Proteomes" id="UP001153618"/>
    </source>
</evidence>
<evidence type="ECO:0000256" key="5">
    <source>
        <dbReference type="ARBA" id="ARBA00022684"/>
    </source>
</evidence>
<keyword evidence="5 10" id="KW-0317">Glutathione biosynthesis</keyword>
<keyword evidence="12" id="KW-1185">Reference proteome</keyword>
<dbReference type="GO" id="GO:0004357">
    <property type="term" value="F:glutamate-cysteine ligase activity"/>
    <property type="evidence" value="ECO:0007669"/>
    <property type="project" value="UniProtKB-UniRule"/>
</dbReference>
<dbReference type="PANTHER" id="PTHR11164:SF0">
    <property type="entry name" value="GLUTAMATE--CYSTEINE LIGASE CATALYTIC SUBUNIT"/>
    <property type="match status" value="1"/>
</dbReference>
<dbReference type="Gene3D" id="3.30.590.50">
    <property type="match status" value="2"/>
</dbReference>
<evidence type="ECO:0000256" key="2">
    <source>
        <dbReference type="ARBA" id="ARBA00008100"/>
    </source>
</evidence>